<protein>
    <recommendedName>
        <fullName evidence="4">DUF4831 domain-containing protein</fullName>
    </recommendedName>
</protein>
<evidence type="ECO:0000313" key="2">
    <source>
        <dbReference type="EMBL" id="SQH73385.1"/>
    </source>
</evidence>
<dbReference type="KEGG" id="pcre:NCTC12858_01240"/>
<dbReference type="Proteomes" id="UP000249300">
    <property type="component" value="Chromosome 1"/>
</dbReference>
<accession>A0A2X4PLZ5</accession>
<organism evidence="2 3">
    <name type="scientific">Porphyromonas crevioricanis</name>
    <dbReference type="NCBI Taxonomy" id="393921"/>
    <lineage>
        <taxon>Bacteria</taxon>
        <taxon>Pseudomonadati</taxon>
        <taxon>Bacteroidota</taxon>
        <taxon>Bacteroidia</taxon>
        <taxon>Bacteroidales</taxon>
        <taxon>Porphyromonadaceae</taxon>
        <taxon>Porphyromonas</taxon>
    </lineage>
</organism>
<feature type="chain" id="PRO_5016110738" description="DUF4831 domain-containing protein" evidence="1">
    <location>
        <begin position="27"/>
        <end position="372"/>
    </location>
</feature>
<proteinExistence type="predicted"/>
<evidence type="ECO:0000313" key="3">
    <source>
        <dbReference type="Proteomes" id="UP000249300"/>
    </source>
</evidence>
<keyword evidence="1" id="KW-0732">Signal</keyword>
<name>A0A2X4PLZ5_9PORP</name>
<dbReference type="AlphaFoldDB" id="A0A2X4PLZ5"/>
<evidence type="ECO:0000256" key="1">
    <source>
        <dbReference type="SAM" id="SignalP"/>
    </source>
</evidence>
<dbReference type="RefSeq" id="WP_042120319.1">
    <property type="nucleotide sequence ID" value="NZ_FUXH01000001.1"/>
</dbReference>
<reference evidence="2 3" key="1">
    <citation type="submission" date="2018-06" db="EMBL/GenBank/DDBJ databases">
        <authorList>
            <consortium name="Pathogen Informatics"/>
            <person name="Doyle S."/>
        </authorList>
    </citation>
    <scope>NUCLEOTIDE SEQUENCE [LARGE SCALE GENOMIC DNA]</scope>
    <source>
        <strain evidence="2 3">NCTC12858</strain>
    </source>
</reference>
<dbReference type="Pfam" id="PF16115">
    <property type="entry name" value="DUF4831"/>
    <property type="match status" value="1"/>
</dbReference>
<gene>
    <name evidence="2" type="ORF">NCTC12858_01240</name>
</gene>
<feature type="signal peptide" evidence="1">
    <location>
        <begin position="1"/>
        <end position="26"/>
    </location>
</feature>
<dbReference type="EMBL" id="LS483447">
    <property type="protein sequence ID" value="SQH73385.1"/>
    <property type="molecule type" value="Genomic_DNA"/>
</dbReference>
<keyword evidence="3" id="KW-1185">Reference proteome</keyword>
<evidence type="ECO:0008006" key="4">
    <source>
        <dbReference type="Google" id="ProtNLM"/>
    </source>
</evidence>
<dbReference type="InterPro" id="IPR032265">
    <property type="entry name" value="DUF4831"/>
</dbReference>
<sequence length="372" mass="41860">MQRTIIIWSWLCLSFLSLCGDLSMQAQTHVSKVTAEKDNDYGVTYTLPQSEIVVDVLVEHTSYQPGPLAIYASSLLGSEAKAQPLQQYHIKDIKISSKGVPDPNHSYKVEFRSGTLAPYVILNDRGLICAINAGSSEIHNWPLRESEPFDLNSLNHQERQNPIQPSLPQEFAIAGSQSRQAEIAARYLYEIREAKIDLMKGNVESMPKDGASLKLAIDALSEQEEASMQLFYGQEKKEYKHFRARIQPGDAISNRVLFRYSEEWGLTTSDDLSGRPVRLDLEIVENSSFARAEEEIKHDRKLKGVVYNVPGLAIVRLSLDGKEIAKTRLPIVQFGHREALAPRMFKPRKGGSIQIYFDPETGSIRRIEGNES</sequence>